<feature type="transmembrane region" description="Helical" evidence="5">
    <location>
        <begin position="178"/>
        <end position="199"/>
    </location>
</feature>
<dbReference type="STRING" id="368408.Tpen_0051"/>
<feature type="transmembrane region" description="Helical" evidence="5">
    <location>
        <begin position="6"/>
        <end position="39"/>
    </location>
</feature>
<feature type="transmembrane region" description="Helical" evidence="5">
    <location>
        <begin position="147"/>
        <end position="171"/>
    </location>
</feature>
<dbReference type="GeneID" id="4600611"/>
<dbReference type="AlphaFoldDB" id="A1RW81"/>
<evidence type="ECO:0000256" key="4">
    <source>
        <dbReference type="ARBA" id="ARBA00023136"/>
    </source>
</evidence>
<evidence type="ECO:0000313" key="7">
    <source>
        <dbReference type="Proteomes" id="UP000000641"/>
    </source>
</evidence>
<feature type="transmembrane region" description="Helical" evidence="5">
    <location>
        <begin position="205"/>
        <end position="223"/>
    </location>
</feature>
<evidence type="ECO:0000256" key="1">
    <source>
        <dbReference type="ARBA" id="ARBA00004141"/>
    </source>
</evidence>
<keyword evidence="5" id="KW-1003">Cell membrane</keyword>
<accession>A1RW81</accession>
<evidence type="ECO:0000256" key="2">
    <source>
        <dbReference type="ARBA" id="ARBA00022692"/>
    </source>
</evidence>
<dbReference type="InterPro" id="IPR051598">
    <property type="entry name" value="TSUP/Inactive_protease-like"/>
</dbReference>
<feature type="transmembrane region" description="Helical" evidence="5">
    <location>
        <begin position="235"/>
        <end position="254"/>
    </location>
</feature>
<feature type="transmembrane region" description="Helical" evidence="5">
    <location>
        <begin position="51"/>
        <end position="72"/>
    </location>
</feature>
<evidence type="ECO:0000256" key="3">
    <source>
        <dbReference type="ARBA" id="ARBA00022989"/>
    </source>
</evidence>
<dbReference type="OrthoDB" id="12267at2157"/>
<feature type="transmembrane region" description="Helical" evidence="5">
    <location>
        <begin position="84"/>
        <end position="103"/>
    </location>
</feature>
<keyword evidence="4 5" id="KW-0472">Membrane</keyword>
<organism evidence="6 7">
    <name type="scientific">Thermofilum pendens (strain DSM 2475 / Hrk 5)</name>
    <dbReference type="NCBI Taxonomy" id="368408"/>
    <lineage>
        <taxon>Archaea</taxon>
        <taxon>Thermoproteota</taxon>
        <taxon>Thermoprotei</taxon>
        <taxon>Thermofilales</taxon>
        <taxon>Thermofilaceae</taxon>
        <taxon>Thermofilum</taxon>
    </lineage>
</organism>
<evidence type="ECO:0000313" key="6">
    <source>
        <dbReference type="EMBL" id="ABL77461.1"/>
    </source>
</evidence>
<proteinExistence type="inferred from homology"/>
<dbReference type="Proteomes" id="UP000000641">
    <property type="component" value="Chromosome"/>
</dbReference>
<dbReference type="eggNOG" id="arCOG02050">
    <property type="taxonomic scope" value="Archaea"/>
</dbReference>
<dbReference type="GO" id="GO:0005886">
    <property type="term" value="C:plasma membrane"/>
    <property type="evidence" value="ECO:0007669"/>
    <property type="project" value="UniProtKB-SubCell"/>
</dbReference>
<dbReference type="EMBL" id="CP000505">
    <property type="protein sequence ID" value="ABL77461.1"/>
    <property type="molecule type" value="Genomic_DNA"/>
</dbReference>
<dbReference type="PANTHER" id="PTHR43701:SF2">
    <property type="entry name" value="MEMBRANE TRANSPORTER PROTEIN YJNA-RELATED"/>
    <property type="match status" value="1"/>
</dbReference>
<gene>
    <name evidence="6" type="ordered locus">Tpen_0051</name>
</gene>
<comment type="similarity">
    <text evidence="5">Belongs to the 4-toluene sulfonate uptake permease (TSUP) (TC 2.A.102) family.</text>
</comment>
<dbReference type="EnsemblBacteria" id="ABL77461">
    <property type="protein sequence ID" value="ABL77461"/>
    <property type="gene ID" value="Tpen_0051"/>
</dbReference>
<keyword evidence="7" id="KW-1185">Reference proteome</keyword>
<name>A1RW81_THEPD</name>
<reference evidence="7" key="1">
    <citation type="journal article" date="2008" name="J. Bacteriol.">
        <title>Genome sequence of Thermofilum pendens reveals an exceptional loss of biosynthetic pathways without genome reduction.</title>
        <authorList>
            <person name="Anderson I."/>
            <person name="Rodriguez J."/>
            <person name="Susanti D."/>
            <person name="Porat I."/>
            <person name="Reich C."/>
            <person name="Ulrich L.E."/>
            <person name="Elkins J.G."/>
            <person name="Mavromatis K."/>
            <person name="Lykidis A."/>
            <person name="Kim E."/>
            <person name="Thompson L.S."/>
            <person name="Nolan M."/>
            <person name="Land M."/>
            <person name="Copeland A."/>
            <person name="Lapidus A."/>
            <person name="Lucas S."/>
            <person name="Detter C."/>
            <person name="Zhulin I.B."/>
            <person name="Olsen G.J."/>
            <person name="Whitman W."/>
            <person name="Mukhopadhyay B."/>
            <person name="Bristow J."/>
            <person name="Kyrpides N."/>
        </authorList>
    </citation>
    <scope>NUCLEOTIDE SEQUENCE [LARGE SCALE GENOMIC DNA]</scope>
    <source>
        <strain evidence="7">DSM 2475 / Hrk 5</strain>
    </source>
</reference>
<feature type="transmembrane region" description="Helical" evidence="5">
    <location>
        <begin position="110"/>
        <end position="127"/>
    </location>
</feature>
<dbReference type="PANTHER" id="PTHR43701">
    <property type="entry name" value="MEMBRANE TRANSPORTER PROTEIN MJ0441-RELATED"/>
    <property type="match status" value="1"/>
</dbReference>
<dbReference type="HOGENOM" id="CLU_045498_5_0_2"/>
<comment type="subcellular location">
    <subcellularLocation>
        <location evidence="5">Cell membrane</location>
        <topology evidence="5">Multi-pass membrane protein</topology>
    </subcellularLocation>
    <subcellularLocation>
        <location evidence="1">Membrane</location>
        <topology evidence="1">Multi-pass membrane protein</topology>
    </subcellularLocation>
</comment>
<dbReference type="RefSeq" id="WP_011751726.1">
    <property type="nucleotide sequence ID" value="NC_008698.1"/>
</dbReference>
<protein>
    <recommendedName>
        <fullName evidence="5">Probable membrane transporter protein</fullName>
    </recommendedName>
</protein>
<keyword evidence="3 5" id="KW-1133">Transmembrane helix</keyword>
<keyword evidence="2 5" id="KW-0812">Transmembrane</keyword>
<dbReference type="Pfam" id="PF01925">
    <property type="entry name" value="TauE"/>
    <property type="match status" value="1"/>
</dbReference>
<dbReference type="InterPro" id="IPR002781">
    <property type="entry name" value="TM_pro_TauE-like"/>
</dbReference>
<dbReference type="KEGG" id="tpe:Tpen_0051"/>
<sequence>MYPLTLYALSAVSGVLVGFALGLVGGGGSILAIPLLLYFAGLSSVLDQDTAVHVAIGTTSVAVGLNALANFAMHLKSGNAELKAGAVFAGIGTVASTLGALLGRQTKGQLLLALLGVAMVLLSFWVASKRRYAGGKTSLKRLAAGSALVGFVSGFLGIGGGFLVAPALLWAGLDVKKAIGTSLLAVGLFGLSTSAVYASAGYADYAIAAAYLAGGVLGGRLGVHVSTRAPREKVALAYSALIAAVGVYTVLKALG</sequence>
<evidence type="ECO:0000256" key="5">
    <source>
        <dbReference type="RuleBase" id="RU363041"/>
    </source>
</evidence>